<organism evidence="1 2">
    <name type="scientific">Cytobacillus purgationiresistens</name>
    <dbReference type="NCBI Taxonomy" id="863449"/>
    <lineage>
        <taxon>Bacteria</taxon>
        <taxon>Bacillati</taxon>
        <taxon>Bacillota</taxon>
        <taxon>Bacilli</taxon>
        <taxon>Bacillales</taxon>
        <taxon>Bacillaceae</taxon>
        <taxon>Cytobacillus</taxon>
    </lineage>
</organism>
<accession>A0ABU0AJC3</accession>
<dbReference type="Pfam" id="PF00300">
    <property type="entry name" value="His_Phos_1"/>
    <property type="match status" value="1"/>
</dbReference>
<evidence type="ECO:0000313" key="2">
    <source>
        <dbReference type="Proteomes" id="UP001238088"/>
    </source>
</evidence>
<dbReference type="GO" id="GO:0004619">
    <property type="term" value="F:phosphoglycerate mutase activity"/>
    <property type="evidence" value="ECO:0007669"/>
    <property type="project" value="UniProtKB-EC"/>
</dbReference>
<reference evidence="1 2" key="1">
    <citation type="submission" date="2023-07" db="EMBL/GenBank/DDBJ databases">
        <title>Genomic Encyclopedia of Type Strains, Phase IV (KMG-IV): sequencing the most valuable type-strain genomes for metagenomic binning, comparative biology and taxonomic classification.</title>
        <authorList>
            <person name="Goeker M."/>
        </authorList>
    </citation>
    <scope>NUCLEOTIDE SEQUENCE [LARGE SCALE GENOMIC DNA]</scope>
    <source>
        <strain evidence="1 2">DSM 23494</strain>
    </source>
</reference>
<dbReference type="Gene3D" id="3.40.50.1240">
    <property type="entry name" value="Phosphoglycerate mutase-like"/>
    <property type="match status" value="1"/>
</dbReference>
<dbReference type="InterPro" id="IPR029033">
    <property type="entry name" value="His_PPase_superfam"/>
</dbReference>
<dbReference type="SMART" id="SM00855">
    <property type="entry name" value="PGAM"/>
    <property type="match status" value="1"/>
</dbReference>
<name>A0ABU0AJC3_9BACI</name>
<dbReference type="InterPro" id="IPR013078">
    <property type="entry name" value="His_Pase_superF_clade-1"/>
</dbReference>
<dbReference type="SUPFAM" id="SSF53254">
    <property type="entry name" value="Phosphoglycerate mutase-like"/>
    <property type="match status" value="1"/>
</dbReference>
<keyword evidence="1" id="KW-0413">Isomerase</keyword>
<comment type="caution">
    <text evidence="1">The sequence shown here is derived from an EMBL/GenBank/DDBJ whole genome shotgun (WGS) entry which is preliminary data.</text>
</comment>
<dbReference type="EMBL" id="JAUSUB010000014">
    <property type="protein sequence ID" value="MDQ0271361.1"/>
    <property type="molecule type" value="Genomic_DNA"/>
</dbReference>
<dbReference type="RefSeq" id="WP_307476444.1">
    <property type="nucleotide sequence ID" value="NZ_JAUSUB010000014.1"/>
</dbReference>
<dbReference type="CDD" id="cd07067">
    <property type="entry name" value="HP_PGM_like"/>
    <property type="match status" value="1"/>
</dbReference>
<dbReference type="EC" id="5.4.2.12" evidence="1"/>
<keyword evidence="2" id="KW-1185">Reference proteome</keyword>
<dbReference type="Proteomes" id="UP001238088">
    <property type="component" value="Unassembled WGS sequence"/>
</dbReference>
<dbReference type="PANTHER" id="PTHR48100:SF59">
    <property type="entry name" value="ADENOSYLCOBALAMIN_ALPHA-RIBAZOLE PHOSPHATASE"/>
    <property type="match status" value="1"/>
</dbReference>
<dbReference type="PANTHER" id="PTHR48100">
    <property type="entry name" value="BROAD-SPECIFICITY PHOSPHATASE YOR283W-RELATED"/>
    <property type="match status" value="1"/>
</dbReference>
<gene>
    <name evidence="1" type="ORF">J2S17_003249</name>
</gene>
<dbReference type="InterPro" id="IPR050275">
    <property type="entry name" value="PGM_Phosphatase"/>
</dbReference>
<sequence>MPTIGFVRHGITEWNVLRKAQGLSDIPLNETGIQQARAIARRLAAEENWDIIISSDLQRAAKTAEMIAAQLGLEDVIKDERLRELSGGEIEGTTEEDRQARWGEKWFDLALGMETGEAGAQRTIALMEEIVERYHGKKVLLVTHGGIIGNTFKQLFPERVKTTFIDNTSISIIEKVEKGWSCLLYNCSKHLQEEKT</sequence>
<proteinExistence type="predicted"/>
<evidence type="ECO:0000313" key="1">
    <source>
        <dbReference type="EMBL" id="MDQ0271361.1"/>
    </source>
</evidence>
<protein>
    <submittedName>
        <fullName evidence="1">Phosphoglycerate mutase</fullName>
        <ecNumber evidence="1">5.4.2.12</ecNumber>
    </submittedName>
</protein>